<dbReference type="STRING" id="1513271.XM47_03235"/>
<dbReference type="Pfam" id="PF14534">
    <property type="entry name" value="DUF4440"/>
    <property type="match status" value="1"/>
</dbReference>
<name>A0A0J8H0U2_9ALTE</name>
<evidence type="ECO:0000313" key="2">
    <source>
        <dbReference type="EMBL" id="KMT66633.1"/>
    </source>
</evidence>
<dbReference type="Proteomes" id="UP000037600">
    <property type="component" value="Unassembled WGS sequence"/>
</dbReference>
<proteinExistence type="predicted"/>
<evidence type="ECO:0000259" key="1">
    <source>
        <dbReference type="Pfam" id="PF14534"/>
    </source>
</evidence>
<protein>
    <submittedName>
        <fullName evidence="2">Ketosteroid isomerase</fullName>
    </submittedName>
</protein>
<accession>A0A0J8H0U2</accession>
<feature type="domain" description="DUF4440" evidence="1">
    <location>
        <begin position="14"/>
        <end position="124"/>
    </location>
</feature>
<evidence type="ECO:0000313" key="3">
    <source>
        <dbReference type="Proteomes" id="UP000037600"/>
    </source>
</evidence>
<keyword evidence="3" id="KW-1185">Reference proteome</keyword>
<dbReference type="GO" id="GO:0016853">
    <property type="term" value="F:isomerase activity"/>
    <property type="evidence" value="ECO:0007669"/>
    <property type="project" value="UniProtKB-KW"/>
</dbReference>
<comment type="caution">
    <text evidence="2">The sequence shown here is derived from an EMBL/GenBank/DDBJ whole genome shotgun (WGS) entry which is preliminary data.</text>
</comment>
<reference evidence="2 3" key="1">
    <citation type="submission" date="2015-04" db="EMBL/GenBank/DDBJ databases">
        <title>Draft Genome Sequence of the Novel Agar-Digesting Marine Bacterium Q1.</title>
        <authorList>
            <person name="Li Y."/>
            <person name="Li D."/>
            <person name="Chen G."/>
            <person name="Du Z."/>
        </authorList>
    </citation>
    <scope>NUCLEOTIDE SEQUENCE [LARGE SCALE GENOMIC DNA]</scope>
    <source>
        <strain evidence="2 3">Q1</strain>
    </source>
</reference>
<dbReference type="InterPro" id="IPR027843">
    <property type="entry name" value="DUF4440"/>
</dbReference>
<dbReference type="SUPFAM" id="SSF54427">
    <property type="entry name" value="NTF2-like"/>
    <property type="match status" value="1"/>
</dbReference>
<dbReference type="EMBL" id="LAZL01000003">
    <property type="protein sequence ID" value="KMT66633.1"/>
    <property type="molecule type" value="Genomic_DNA"/>
</dbReference>
<keyword evidence="2" id="KW-0413">Isomerase</keyword>
<dbReference type="InterPro" id="IPR032710">
    <property type="entry name" value="NTF2-like_dom_sf"/>
</dbReference>
<dbReference type="AlphaFoldDB" id="A0A0J8H0U2"/>
<organism evidence="2 3">
    <name type="scientific">Catenovulum maritimum</name>
    <dbReference type="NCBI Taxonomy" id="1513271"/>
    <lineage>
        <taxon>Bacteria</taxon>
        <taxon>Pseudomonadati</taxon>
        <taxon>Pseudomonadota</taxon>
        <taxon>Gammaproteobacteria</taxon>
        <taxon>Alteromonadales</taxon>
        <taxon>Alteromonadaceae</taxon>
        <taxon>Catenovulum</taxon>
    </lineage>
</organism>
<gene>
    <name evidence="2" type="ORF">XM47_03235</name>
</gene>
<dbReference type="Gene3D" id="3.10.450.50">
    <property type="match status" value="1"/>
</dbReference>
<sequence>MVSQSAFATEQAEIVKVIKQYESALNNSNADRIIDLYSNTPTFMPQHAPAQIGKDQVYKAYKGVFSAIKLKIDFAIHELEINGDTAWVRTSSAGKTQILANEMTINEGNNELFIFKKEAGNWKIHQYIFSTNQARK</sequence>